<dbReference type="HOGENOM" id="CLU_1783502_0_0_9"/>
<organism evidence="2 3">
    <name type="scientific">Clostridium kluyveri (strain ATCC 8527 / DSM 555 / NBRC 12016 / NCIMB 10680 / K1)</name>
    <dbReference type="NCBI Taxonomy" id="431943"/>
    <lineage>
        <taxon>Bacteria</taxon>
        <taxon>Bacillati</taxon>
        <taxon>Bacillota</taxon>
        <taxon>Clostridia</taxon>
        <taxon>Eubacteriales</taxon>
        <taxon>Clostridiaceae</taxon>
        <taxon>Clostridium</taxon>
    </lineage>
</organism>
<dbReference type="RefSeq" id="WP_012103280.1">
    <property type="nucleotide sequence ID" value="NC_009706.1"/>
</dbReference>
<evidence type="ECO:0000313" key="3">
    <source>
        <dbReference type="Proteomes" id="UP000002411"/>
    </source>
</evidence>
<dbReference type="KEGG" id="ckl:CKL_2935"/>
<dbReference type="InterPro" id="IPR029464">
    <property type="entry name" value="HSDR_N"/>
</dbReference>
<accession>A5N1E8</accession>
<evidence type="ECO:0000313" key="2">
    <source>
        <dbReference type="EMBL" id="EDK34944.1"/>
    </source>
</evidence>
<feature type="domain" description="Type I restriction enzyme R protein N-terminal" evidence="1">
    <location>
        <begin position="48"/>
        <end position="112"/>
    </location>
</feature>
<gene>
    <name evidence="2" type="ordered locus">CKL_2935</name>
</gene>
<proteinExistence type="predicted"/>
<evidence type="ECO:0000259" key="1">
    <source>
        <dbReference type="Pfam" id="PF13588"/>
    </source>
</evidence>
<keyword evidence="3" id="KW-1185">Reference proteome</keyword>
<sequence>MKNIQLDNCPSELVKLLEDGIKNKLFQIKDNEITYIAQNFTDNLADEEEKIRAALFYDLVKKYGYKNKKEIIDFEFNRIIGHPYKKTSSKIDIIVYRQDKTPYAIFELKSEQDYDKYYEDSIKTQLFERAANEDKSKGYVKYLIS</sequence>
<dbReference type="AlphaFoldDB" id="A5N1E8"/>
<dbReference type="Proteomes" id="UP000002411">
    <property type="component" value="Chromosome"/>
</dbReference>
<dbReference type="STRING" id="431943.CKL_2935"/>
<dbReference type="Pfam" id="PF13588">
    <property type="entry name" value="HSDR_N_2"/>
    <property type="match status" value="1"/>
</dbReference>
<dbReference type="EMBL" id="CP000673">
    <property type="protein sequence ID" value="EDK34944.1"/>
    <property type="molecule type" value="Genomic_DNA"/>
</dbReference>
<reference evidence="2 3" key="1">
    <citation type="journal article" date="2008" name="Proc. Natl. Acad. Sci. U.S.A.">
        <title>The genome of Clostridium kluyveri, a strict anaerobe with unique metabolic features.</title>
        <authorList>
            <person name="Seedorf H."/>
            <person name="Fricke W.F."/>
            <person name="Veith B."/>
            <person name="Brueggemann H."/>
            <person name="Liesegang H."/>
            <person name="Strittmatter A."/>
            <person name="Miethke M."/>
            <person name="Buckel W."/>
            <person name="Hinderberger J."/>
            <person name="Li F."/>
            <person name="Hagemeier C."/>
            <person name="Thauer R.K."/>
            <person name="Gottschalk G."/>
        </authorList>
    </citation>
    <scope>NUCLEOTIDE SEQUENCE [LARGE SCALE GENOMIC DNA]</scope>
    <source>
        <strain evidence="3">ATCC 8527 / DSM 555 / NCIMB 10680</strain>
    </source>
</reference>
<protein>
    <recommendedName>
        <fullName evidence="1">Type I restriction enzyme R protein N-terminal domain-containing protein</fullName>
    </recommendedName>
</protein>
<name>A5N1E8_CLOK5</name>